<dbReference type="GO" id="GO:0022857">
    <property type="term" value="F:transmembrane transporter activity"/>
    <property type="evidence" value="ECO:0007669"/>
    <property type="project" value="InterPro"/>
</dbReference>
<dbReference type="Proteomes" id="UP001215280">
    <property type="component" value="Unassembled WGS sequence"/>
</dbReference>
<feature type="transmembrane region" description="Helical" evidence="7">
    <location>
        <begin position="341"/>
        <end position="362"/>
    </location>
</feature>
<feature type="transmembrane region" description="Helical" evidence="7">
    <location>
        <begin position="196"/>
        <end position="214"/>
    </location>
</feature>
<dbReference type="GO" id="GO:0016020">
    <property type="term" value="C:membrane"/>
    <property type="evidence" value="ECO:0007669"/>
    <property type="project" value="UniProtKB-SubCell"/>
</dbReference>
<evidence type="ECO:0000256" key="6">
    <source>
        <dbReference type="SAM" id="MobiDB-lite"/>
    </source>
</evidence>
<comment type="subcellular location">
    <subcellularLocation>
        <location evidence="1">Membrane</location>
        <topology evidence="1">Multi-pass membrane protein</topology>
    </subcellularLocation>
</comment>
<feature type="transmembrane region" description="Helical" evidence="7">
    <location>
        <begin position="220"/>
        <end position="241"/>
    </location>
</feature>
<keyword evidence="3 7" id="KW-0812">Transmembrane</keyword>
<feature type="region of interest" description="Disordered" evidence="6">
    <location>
        <begin position="519"/>
        <end position="547"/>
    </location>
</feature>
<feature type="transmembrane region" description="Helical" evidence="7">
    <location>
        <begin position="132"/>
        <end position="151"/>
    </location>
</feature>
<feature type="transmembrane region" description="Helical" evidence="7">
    <location>
        <begin position="491"/>
        <end position="512"/>
    </location>
</feature>
<evidence type="ECO:0000313" key="9">
    <source>
        <dbReference type="Proteomes" id="UP001215280"/>
    </source>
</evidence>
<proteinExistence type="inferred from homology"/>
<evidence type="ECO:0000256" key="4">
    <source>
        <dbReference type="ARBA" id="ARBA00022989"/>
    </source>
</evidence>
<keyword evidence="9" id="KW-1185">Reference proteome</keyword>
<comment type="similarity">
    <text evidence="2">Belongs to the major facilitator superfamily. Proton-dependent oligopeptide transporter (POT/PTR) (TC 2.A.17) family.</text>
</comment>
<feature type="transmembrane region" description="Helical" evidence="7">
    <location>
        <begin position="462"/>
        <end position="485"/>
    </location>
</feature>
<comment type="caution">
    <text evidence="8">The sequence shown here is derived from an EMBL/GenBank/DDBJ whole genome shotgun (WGS) entry which is preliminary data.</text>
</comment>
<dbReference type="InterPro" id="IPR000109">
    <property type="entry name" value="POT_fam"/>
</dbReference>
<organism evidence="8 9">
    <name type="scientific">Mycena maculata</name>
    <dbReference type="NCBI Taxonomy" id="230809"/>
    <lineage>
        <taxon>Eukaryota</taxon>
        <taxon>Fungi</taxon>
        <taxon>Dikarya</taxon>
        <taxon>Basidiomycota</taxon>
        <taxon>Agaricomycotina</taxon>
        <taxon>Agaricomycetes</taxon>
        <taxon>Agaricomycetidae</taxon>
        <taxon>Agaricales</taxon>
        <taxon>Marasmiineae</taxon>
        <taxon>Mycenaceae</taxon>
        <taxon>Mycena</taxon>
    </lineage>
</organism>
<feature type="transmembrane region" description="Helical" evidence="7">
    <location>
        <begin position="105"/>
        <end position="126"/>
    </location>
</feature>
<reference evidence="8" key="1">
    <citation type="submission" date="2023-03" db="EMBL/GenBank/DDBJ databases">
        <title>Massive genome expansion in bonnet fungi (Mycena s.s.) driven by repeated elements and novel gene families across ecological guilds.</title>
        <authorList>
            <consortium name="Lawrence Berkeley National Laboratory"/>
            <person name="Harder C.B."/>
            <person name="Miyauchi S."/>
            <person name="Viragh M."/>
            <person name="Kuo A."/>
            <person name="Thoen E."/>
            <person name="Andreopoulos B."/>
            <person name="Lu D."/>
            <person name="Skrede I."/>
            <person name="Drula E."/>
            <person name="Henrissat B."/>
            <person name="Morin E."/>
            <person name="Kohler A."/>
            <person name="Barry K."/>
            <person name="LaButti K."/>
            <person name="Morin E."/>
            <person name="Salamov A."/>
            <person name="Lipzen A."/>
            <person name="Mereny Z."/>
            <person name="Hegedus B."/>
            <person name="Baldrian P."/>
            <person name="Stursova M."/>
            <person name="Weitz H."/>
            <person name="Taylor A."/>
            <person name="Grigoriev I.V."/>
            <person name="Nagy L.G."/>
            <person name="Martin F."/>
            <person name="Kauserud H."/>
        </authorList>
    </citation>
    <scope>NUCLEOTIDE SEQUENCE</scope>
    <source>
        <strain evidence="8">CBHHK188m</strain>
    </source>
</reference>
<accession>A0AAD7HF39</accession>
<feature type="compositionally biased region" description="Basic and acidic residues" evidence="6">
    <location>
        <begin position="529"/>
        <end position="538"/>
    </location>
</feature>
<evidence type="ECO:0000256" key="5">
    <source>
        <dbReference type="ARBA" id="ARBA00023136"/>
    </source>
</evidence>
<protein>
    <submittedName>
        <fullName evidence="8">MFS peptide transporter</fullName>
    </submittedName>
</protein>
<sequence length="547" mass="58810">MLPSANSSPTPEELATLRHVGGKIPIGAWLVALIALAERSAYYGLTAPFQNYIQNARDDPLRPGALGLGESTATRLSYLLTFLAYAMSFGGAVVADGWLGRYKTLVFFAGIYVVGAFILFATSLPVSLDHGAGIEGLVAAIIIIGIGAGGMKSNLAPFMADQCAETSPTGMNIATTPKGERVVVDQAITLQSIYTIFYWCANVGSLSGVATTLMEKYIGFWAAFLLPFCSLWVALAVLLLGRFQFVKPSAKGTIIPQALKAFWLGVRGGFKMDAAMPAAQALKHQRTVQWDDTFVNELKRGLLACRVFLAWPVLLLCQSQMSTNLVSQAATMETHGLPNDVIAFLNPVSVILFLPLAQQVLYPALRKARITFSPIHRMALGFLLEVFAQAYASILQHIIYTTGPCFDVPLKCAASQNGIIPNHVNIFAQTPIYVFEGLGEVFSSPSTYEHAYSEAPVSMKSLLQAVLVSMGAGAVVLGLALSALYRDPLLVVSYAVLAGMMLATTVVFYVAFRKHASDPAPVEEPLEAVEEKTAERSVEQVLLPSEA</sequence>
<keyword evidence="4 7" id="KW-1133">Transmembrane helix</keyword>
<name>A0AAD7HF39_9AGAR</name>
<dbReference type="SUPFAM" id="SSF103473">
    <property type="entry name" value="MFS general substrate transporter"/>
    <property type="match status" value="1"/>
</dbReference>
<keyword evidence="5 7" id="KW-0472">Membrane</keyword>
<dbReference type="InterPro" id="IPR036259">
    <property type="entry name" value="MFS_trans_sf"/>
</dbReference>
<feature type="transmembrane region" description="Helical" evidence="7">
    <location>
        <begin position="76"/>
        <end position="98"/>
    </location>
</feature>
<evidence type="ECO:0000256" key="2">
    <source>
        <dbReference type="ARBA" id="ARBA00005982"/>
    </source>
</evidence>
<evidence type="ECO:0000256" key="7">
    <source>
        <dbReference type="SAM" id="Phobius"/>
    </source>
</evidence>
<evidence type="ECO:0000313" key="8">
    <source>
        <dbReference type="EMBL" id="KAJ7718371.1"/>
    </source>
</evidence>
<dbReference type="EMBL" id="JARJLG010000307">
    <property type="protein sequence ID" value="KAJ7718371.1"/>
    <property type="molecule type" value="Genomic_DNA"/>
</dbReference>
<gene>
    <name evidence="8" type="ORF">DFH07DRAFT_761604</name>
</gene>
<evidence type="ECO:0000256" key="3">
    <source>
        <dbReference type="ARBA" id="ARBA00022692"/>
    </source>
</evidence>
<dbReference type="Pfam" id="PF00854">
    <property type="entry name" value="PTR2"/>
    <property type="match status" value="1"/>
</dbReference>
<evidence type="ECO:0000256" key="1">
    <source>
        <dbReference type="ARBA" id="ARBA00004141"/>
    </source>
</evidence>
<dbReference type="AlphaFoldDB" id="A0AAD7HF39"/>
<dbReference type="PANTHER" id="PTHR11654">
    <property type="entry name" value="OLIGOPEPTIDE TRANSPORTER-RELATED"/>
    <property type="match status" value="1"/>
</dbReference>
<dbReference type="Gene3D" id="1.20.1250.20">
    <property type="entry name" value="MFS general substrate transporter like domains"/>
    <property type="match status" value="1"/>
</dbReference>